<sequence>MQILHIFVDKNGKRKMTKTFEKWKIGELHHTFGLRRHNENFAPLDTWLASQTTFDSTEEKALRKLAKELSINAIIWNEDELKFMFISQLIAIADLQTAHAKIFTQRPLSAEVNGIKINGIVDFVIANGIDEPEHPFFFLHEYKQEKKSANDPLAQLLAEMLVAQAHNGDNTLYGCYVMGRFWFFIILEGKDYAVSNAYNASDEDIFQIVSILRAVKTKIEEKEKN</sequence>
<dbReference type="AlphaFoldDB" id="A0A1I2IAQ0"/>
<protein>
    <recommendedName>
        <fullName evidence="3">PD-(D/E)XK nuclease superfamily protein</fullName>
    </recommendedName>
</protein>
<evidence type="ECO:0000313" key="1">
    <source>
        <dbReference type="EMBL" id="SFF38733.1"/>
    </source>
</evidence>
<dbReference type="EMBL" id="FONY01000030">
    <property type="protein sequence ID" value="SFF38733.1"/>
    <property type="molecule type" value="Genomic_DNA"/>
</dbReference>
<reference evidence="1 2" key="1">
    <citation type="submission" date="2016-10" db="EMBL/GenBank/DDBJ databases">
        <authorList>
            <person name="de Groot N.N."/>
        </authorList>
    </citation>
    <scope>NUCLEOTIDE SEQUENCE [LARGE SCALE GENOMIC DNA]</scope>
    <source>
        <strain>GEY</strain>
        <strain evidence="2">DSM 9560</strain>
    </source>
</reference>
<evidence type="ECO:0000313" key="2">
    <source>
        <dbReference type="Proteomes" id="UP000199513"/>
    </source>
</evidence>
<proteinExistence type="predicted"/>
<name>A0A1I2IAQ0_9BACT</name>
<keyword evidence="2" id="KW-1185">Reference proteome</keyword>
<gene>
    <name evidence="1" type="ORF">SAMN04488541_10302</name>
</gene>
<accession>A0A1I2IAQ0</accession>
<organism evidence="1 2">
    <name type="scientific">Thermoflexibacter ruber</name>
    <dbReference type="NCBI Taxonomy" id="1003"/>
    <lineage>
        <taxon>Bacteria</taxon>
        <taxon>Pseudomonadati</taxon>
        <taxon>Bacteroidota</taxon>
        <taxon>Cytophagia</taxon>
        <taxon>Cytophagales</taxon>
        <taxon>Thermoflexibacteraceae</taxon>
        <taxon>Thermoflexibacter</taxon>
    </lineage>
</organism>
<evidence type="ECO:0008006" key="3">
    <source>
        <dbReference type="Google" id="ProtNLM"/>
    </source>
</evidence>
<dbReference type="Proteomes" id="UP000199513">
    <property type="component" value="Unassembled WGS sequence"/>
</dbReference>